<protein>
    <recommendedName>
        <fullName evidence="1">RHS protein conserved region domain-containing protein</fullName>
    </recommendedName>
</protein>
<dbReference type="PANTHER" id="PTHR32305">
    <property type="match status" value="1"/>
</dbReference>
<dbReference type="Gene3D" id="2.180.10.10">
    <property type="entry name" value="RHS repeat-associated core"/>
    <property type="match status" value="1"/>
</dbReference>
<evidence type="ECO:0000313" key="2">
    <source>
        <dbReference type="EMBL" id="PII35286.1"/>
    </source>
</evidence>
<proteinExistence type="predicted"/>
<dbReference type="InterPro" id="IPR050708">
    <property type="entry name" value="T6SS_VgrG/RHS"/>
</dbReference>
<evidence type="ECO:0000259" key="1">
    <source>
        <dbReference type="Pfam" id="PF03527"/>
    </source>
</evidence>
<dbReference type="Pfam" id="PF03527">
    <property type="entry name" value="RHS"/>
    <property type="match status" value="1"/>
</dbReference>
<dbReference type="NCBIfam" id="TIGR03696">
    <property type="entry name" value="Rhs_assc_core"/>
    <property type="match status" value="1"/>
</dbReference>
<feature type="domain" description="RHS protein conserved region" evidence="1">
    <location>
        <begin position="48"/>
        <end position="79"/>
    </location>
</feature>
<dbReference type="InterPro" id="IPR001826">
    <property type="entry name" value="RHS"/>
</dbReference>
<comment type="caution">
    <text evidence="2">The sequence shown here is derived from an EMBL/GenBank/DDBJ whole genome shotgun (WGS) entry which is preliminary data.</text>
</comment>
<gene>
    <name evidence="2" type="ORF">CTI11_14930</name>
</gene>
<reference evidence="2" key="1">
    <citation type="submission" date="2017-10" db="EMBL/GenBank/DDBJ databases">
        <title>Chryseobacterium sp. B5 is a hydrocarbonoclastic and plant growth promoting bacterium.</title>
        <authorList>
            <person name="Thijs S."/>
            <person name="Gkorezis P."/>
            <person name="Van Hamme J."/>
        </authorList>
    </citation>
    <scope>NUCLEOTIDE SEQUENCE</scope>
    <source>
        <strain evidence="2">B5</strain>
    </source>
</reference>
<dbReference type="PANTHER" id="PTHR32305:SF15">
    <property type="entry name" value="PROTEIN RHSA-RELATED"/>
    <property type="match status" value="1"/>
</dbReference>
<dbReference type="AlphaFoldDB" id="A0A2G7T5U6"/>
<dbReference type="InterPro" id="IPR022385">
    <property type="entry name" value="Rhs_assc_core"/>
</dbReference>
<organism evidence="2">
    <name type="scientific">Chryseobacterium sp. B5</name>
    <dbReference type="NCBI Taxonomy" id="2050562"/>
    <lineage>
        <taxon>Bacteria</taxon>
        <taxon>Pseudomonadati</taxon>
        <taxon>Bacteroidota</taxon>
        <taxon>Flavobacteriia</taxon>
        <taxon>Flavobacteriales</taxon>
        <taxon>Weeksellaceae</taxon>
        <taxon>Chryseobacterium group</taxon>
        <taxon>Chryseobacterium</taxon>
    </lineage>
</organism>
<name>A0A2G7T5U6_9FLAO</name>
<dbReference type="EMBL" id="PEKC01000052">
    <property type="protein sequence ID" value="PII35286.1"/>
    <property type="molecule type" value="Genomic_DNA"/>
</dbReference>
<accession>A0A2G7T5U6</accession>
<sequence length="312" mass="34155">MLGQYVNQRSANSAAPAGQNDSTEIIYLPTASGPMPIAAEINGRLYAIHTDHLSTPRRLTNQQGQVAWQWLISGFGEVRPNTGNRGYGQTVSGPSYAQAVKFDLRYPGQVFDEETGLSYNLHRYYDAATGRYIQADPIGLEGGWNRFGYVGGDPLGASDPMGLMPQCRWLGLVMHCSNVNHPIPGYENPSNPPWSWGNGGITENMGVPRPSDMTRLEERQWDRHCNGNPDPCGSLKNAVRIAIGMAMTKKKNMELDPSGLFGTIGWGTHATDLAGRIGNINAMIGLGEKLSCDMSQEKILAQTIYIPNRPFK</sequence>